<evidence type="ECO:0000256" key="3">
    <source>
        <dbReference type="ARBA" id="ARBA00023125"/>
    </source>
</evidence>
<dbReference type="FunFam" id="3.40.190.290:FF:000001">
    <property type="entry name" value="Transcriptional regulator, LysR family"/>
    <property type="match status" value="1"/>
</dbReference>
<dbReference type="AlphaFoldDB" id="A0A4P8IPT9"/>
<dbReference type="GO" id="GO:0003700">
    <property type="term" value="F:DNA-binding transcription factor activity"/>
    <property type="evidence" value="ECO:0007669"/>
    <property type="project" value="InterPro"/>
</dbReference>
<dbReference type="PANTHER" id="PTHR30537:SF5">
    <property type="entry name" value="HTH-TYPE TRANSCRIPTIONAL ACTIVATOR TTDR-RELATED"/>
    <property type="match status" value="1"/>
</dbReference>
<dbReference type="FunFam" id="1.10.10.10:FF:000001">
    <property type="entry name" value="LysR family transcriptional regulator"/>
    <property type="match status" value="1"/>
</dbReference>
<evidence type="ECO:0000256" key="2">
    <source>
        <dbReference type="ARBA" id="ARBA00023015"/>
    </source>
</evidence>
<evidence type="ECO:0000313" key="7">
    <source>
        <dbReference type="Proteomes" id="UP000298656"/>
    </source>
</evidence>
<dbReference type="Gene3D" id="3.40.190.290">
    <property type="match status" value="1"/>
</dbReference>
<gene>
    <name evidence="6" type="ORF">FAZ95_12875</name>
</gene>
<dbReference type="InterPro" id="IPR058163">
    <property type="entry name" value="LysR-type_TF_proteobact-type"/>
</dbReference>
<dbReference type="Gene3D" id="1.10.10.10">
    <property type="entry name" value="Winged helix-like DNA-binding domain superfamily/Winged helix DNA-binding domain"/>
    <property type="match status" value="1"/>
</dbReference>
<dbReference type="GO" id="GO:0006351">
    <property type="term" value="P:DNA-templated transcription"/>
    <property type="evidence" value="ECO:0007669"/>
    <property type="project" value="TreeGrafter"/>
</dbReference>
<dbReference type="Pfam" id="PF03466">
    <property type="entry name" value="LysR_substrate"/>
    <property type="match status" value="1"/>
</dbReference>
<dbReference type="GO" id="GO:0043565">
    <property type="term" value="F:sequence-specific DNA binding"/>
    <property type="evidence" value="ECO:0007669"/>
    <property type="project" value="TreeGrafter"/>
</dbReference>
<dbReference type="PRINTS" id="PR00039">
    <property type="entry name" value="HTHLYSR"/>
</dbReference>
<name>A0A4P8IPT9_9BURK</name>
<dbReference type="KEGG" id="tvl:FAZ95_12875"/>
<dbReference type="InterPro" id="IPR005119">
    <property type="entry name" value="LysR_subst-bd"/>
</dbReference>
<evidence type="ECO:0000256" key="4">
    <source>
        <dbReference type="ARBA" id="ARBA00023163"/>
    </source>
</evidence>
<keyword evidence="7" id="KW-1185">Reference proteome</keyword>
<keyword evidence="4" id="KW-0804">Transcription</keyword>
<accession>A0A4P8IPT9</accession>
<organism evidence="6 7">
    <name type="scientific">Trinickia violacea</name>
    <dbReference type="NCBI Taxonomy" id="2571746"/>
    <lineage>
        <taxon>Bacteria</taxon>
        <taxon>Pseudomonadati</taxon>
        <taxon>Pseudomonadota</taxon>
        <taxon>Betaproteobacteria</taxon>
        <taxon>Burkholderiales</taxon>
        <taxon>Burkholderiaceae</taxon>
        <taxon>Trinickia</taxon>
    </lineage>
</organism>
<dbReference type="RefSeq" id="WP_137332820.1">
    <property type="nucleotide sequence ID" value="NZ_CP040077.1"/>
</dbReference>
<keyword evidence="2" id="KW-0805">Transcription regulation</keyword>
<dbReference type="CDD" id="cd08422">
    <property type="entry name" value="PBP2_CrgA_like"/>
    <property type="match status" value="1"/>
</dbReference>
<proteinExistence type="inferred from homology"/>
<dbReference type="PROSITE" id="PS50931">
    <property type="entry name" value="HTH_LYSR"/>
    <property type="match status" value="1"/>
</dbReference>
<feature type="domain" description="HTH lysR-type" evidence="5">
    <location>
        <begin position="1"/>
        <end position="58"/>
    </location>
</feature>
<dbReference type="SUPFAM" id="SSF46785">
    <property type="entry name" value="Winged helix' DNA-binding domain"/>
    <property type="match status" value="1"/>
</dbReference>
<dbReference type="InterPro" id="IPR036390">
    <property type="entry name" value="WH_DNA-bd_sf"/>
</dbReference>
<sequence length="296" mass="32838">MQLEDMKIFVATVDARSFTAAANRLQLSKQFVSRRVAALEESLGARLLVRNTRKLAVTDLGYEFHERARRILTEVSDAEQAMSAQRAEPRGLLRVSVPMSFGMIHLSPLVAEFLRAHPDVRFDMQLSDRVADVVGEGFDMAVRIGTLADSTLVAQKLAEVRLVACCSPGYKRRRRAPATPADLERHACLLYGEEGRSGWEFIVDGAREMFDVRGPLRANNGEVIRDAAIAGLGIARLPEFIVADALASGKLVEVLEDFSRSSFTVYAVYPQHRQSSVTIRAFTQFLRERLAKTLGA</sequence>
<evidence type="ECO:0000313" key="6">
    <source>
        <dbReference type="EMBL" id="QCP49997.1"/>
    </source>
</evidence>
<comment type="similarity">
    <text evidence="1">Belongs to the LysR transcriptional regulatory family.</text>
</comment>
<dbReference type="Proteomes" id="UP000298656">
    <property type="component" value="Chromosome 1"/>
</dbReference>
<evidence type="ECO:0000259" key="5">
    <source>
        <dbReference type="PROSITE" id="PS50931"/>
    </source>
</evidence>
<dbReference type="Pfam" id="PF00126">
    <property type="entry name" value="HTH_1"/>
    <property type="match status" value="1"/>
</dbReference>
<dbReference type="PANTHER" id="PTHR30537">
    <property type="entry name" value="HTH-TYPE TRANSCRIPTIONAL REGULATOR"/>
    <property type="match status" value="1"/>
</dbReference>
<keyword evidence="3" id="KW-0238">DNA-binding</keyword>
<dbReference type="SUPFAM" id="SSF53850">
    <property type="entry name" value="Periplasmic binding protein-like II"/>
    <property type="match status" value="1"/>
</dbReference>
<reference evidence="6 7" key="1">
    <citation type="submission" date="2019-05" db="EMBL/GenBank/DDBJ databases">
        <title>Burkholderia sp. DHOD12, isolated from subtropical forest soil.</title>
        <authorList>
            <person name="Gao Z.-H."/>
            <person name="Qiu L.-H."/>
        </authorList>
    </citation>
    <scope>NUCLEOTIDE SEQUENCE [LARGE SCALE GENOMIC DNA]</scope>
    <source>
        <strain evidence="6 7">DHOD12</strain>
    </source>
</reference>
<dbReference type="InterPro" id="IPR036388">
    <property type="entry name" value="WH-like_DNA-bd_sf"/>
</dbReference>
<dbReference type="InterPro" id="IPR000847">
    <property type="entry name" value="LysR_HTH_N"/>
</dbReference>
<protein>
    <submittedName>
        <fullName evidence="6">LysR family transcriptional regulator</fullName>
    </submittedName>
</protein>
<dbReference type="OrthoDB" id="8928056at2"/>
<dbReference type="EMBL" id="CP040077">
    <property type="protein sequence ID" value="QCP49997.1"/>
    <property type="molecule type" value="Genomic_DNA"/>
</dbReference>
<evidence type="ECO:0000256" key="1">
    <source>
        <dbReference type="ARBA" id="ARBA00009437"/>
    </source>
</evidence>